<dbReference type="SUPFAM" id="SSF58038">
    <property type="entry name" value="SNARE fusion complex"/>
    <property type="match status" value="1"/>
</dbReference>
<dbReference type="VEuPathDB" id="FungiDB:CCM_05110"/>
<sequence>MARTLDSGRGKRTAEDIGPLSGDVIAAVVFSSLCLQKASAAAAAAMSESYERERQNNSRLDELSAKVSALRGVTIDIYDNARAQDVIDNTSETFSSMGTQMRGSAGRLTRMAASGNKVAILKLSAILIGVFIFLYYAVHMFL</sequence>
<dbReference type="GO" id="GO:0015031">
    <property type="term" value="P:protein transport"/>
    <property type="evidence" value="ECO:0007669"/>
    <property type="project" value="UniProtKB-KW"/>
</dbReference>
<reference evidence="10 11" key="1">
    <citation type="journal article" date="2017" name="BMC Genomics">
        <title>Chromosome level assembly and secondary metabolite potential of the parasitic fungus Cordyceps militaris.</title>
        <authorList>
            <person name="Kramer G.J."/>
            <person name="Nodwell J.R."/>
        </authorList>
    </citation>
    <scope>NUCLEOTIDE SEQUENCE [LARGE SCALE GENOMIC DNA]</scope>
    <source>
        <strain evidence="10 11">ATCC 34164</strain>
    </source>
</reference>
<evidence type="ECO:0000256" key="3">
    <source>
        <dbReference type="ARBA" id="ARBA00022692"/>
    </source>
</evidence>
<dbReference type="AlphaFoldDB" id="A0A2H4S5I2"/>
<dbReference type="GO" id="GO:0000139">
    <property type="term" value="C:Golgi membrane"/>
    <property type="evidence" value="ECO:0007669"/>
    <property type="project" value="UniProtKB-SubCell"/>
</dbReference>
<name>A0A2H4S5I2_CORMI</name>
<dbReference type="VEuPathDB" id="FungiDB:A9K55_002486"/>
<dbReference type="PANTHER" id="PTHR12791">
    <property type="entry name" value="GOLGI SNARE BET1-RELATED"/>
    <property type="match status" value="1"/>
</dbReference>
<keyword evidence="4" id="KW-0653">Protein transport</keyword>
<protein>
    <submittedName>
        <fullName evidence="10">SNARE protein</fullName>
    </submittedName>
</protein>
<dbReference type="CDD" id="cd15853">
    <property type="entry name" value="SNARE_Bet1"/>
    <property type="match status" value="1"/>
</dbReference>
<evidence type="ECO:0000256" key="4">
    <source>
        <dbReference type="ARBA" id="ARBA00022927"/>
    </source>
</evidence>
<dbReference type="Proteomes" id="UP000323067">
    <property type="component" value="Chromosome iv"/>
</dbReference>
<dbReference type="InterPro" id="IPR039899">
    <property type="entry name" value="BET1_SNARE"/>
</dbReference>
<evidence type="ECO:0000256" key="7">
    <source>
        <dbReference type="ARBA" id="ARBA00023136"/>
    </source>
</evidence>
<comment type="subcellular location">
    <subcellularLocation>
        <location evidence="8">Endomembrane system</location>
        <topology evidence="8">Single-pass type IV membrane protein</topology>
    </subcellularLocation>
    <subcellularLocation>
        <location evidence="1">Golgi apparatus membrane</location>
    </subcellularLocation>
</comment>
<evidence type="ECO:0000256" key="1">
    <source>
        <dbReference type="ARBA" id="ARBA00004394"/>
    </source>
</evidence>
<dbReference type="EMBL" id="CP023322">
    <property type="protein sequence ID" value="ATY58371.1"/>
    <property type="molecule type" value="Genomic_DNA"/>
</dbReference>
<evidence type="ECO:0000256" key="5">
    <source>
        <dbReference type="ARBA" id="ARBA00022989"/>
    </source>
</evidence>
<keyword evidence="5 9" id="KW-1133">Transmembrane helix</keyword>
<proteinExistence type="predicted"/>
<evidence type="ECO:0000313" key="11">
    <source>
        <dbReference type="Proteomes" id="UP000323067"/>
    </source>
</evidence>
<feature type="transmembrane region" description="Helical" evidence="9">
    <location>
        <begin position="119"/>
        <end position="138"/>
    </location>
</feature>
<keyword evidence="6" id="KW-0333">Golgi apparatus</keyword>
<evidence type="ECO:0000256" key="6">
    <source>
        <dbReference type="ARBA" id="ARBA00023034"/>
    </source>
</evidence>
<keyword evidence="3 9" id="KW-0812">Transmembrane</keyword>
<keyword evidence="7 9" id="KW-0472">Membrane</keyword>
<gene>
    <name evidence="10" type="ORF">A9K55_002486</name>
</gene>
<keyword evidence="2" id="KW-0813">Transport</keyword>
<evidence type="ECO:0000256" key="8">
    <source>
        <dbReference type="ARBA" id="ARBA00046280"/>
    </source>
</evidence>
<organism evidence="10 11">
    <name type="scientific">Cordyceps militaris</name>
    <name type="common">Caterpillar fungus</name>
    <name type="synonym">Clavaria militaris</name>
    <dbReference type="NCBI Taxonomy" id="73501"/>
    <lineage>
        <taxon>Eukaryota</taxon>
        <taxon>Fungi</taxon>
        <taxon>Dikarya</taxon>
        <taxon>Ascomycota</taxon>
        <taxon>Pezizomycotina</taxon>
        <taxon>Sordariomycetes</taxon>
        <taxon>Hypocreomycetidae</taxon>
        <taxon>Hypocreales</taxon>
        <taxon>Cordycipitaceae</taxon>
        <taxon>Cordyceps</taxon>
    </lineage>
</organism>
<dbReference type="OrthoDB" id="3063237at2759"/>
<evidence type="ECO:0000256" key="9">
    <source>
        <dbReference type="SAM" id="Phobius"/>
    </source>
</evidence>
<evidence type="ECO:0000313" key="10">
    <source>
        <dbReference type="EMBL" id="ATY58371.1"/>
    </source>
</evidence>
<evidence type="ECO:0000256" key="2">
    <source>
        <dbReference type="ARBA" id="ARBA00022448"/>
    </source>
</evidence>
<accession>A0A2H4S5I2</accession>